<dbReference type="AlphaFoldDB" id="A0A6G1BNU8"/>
<dbReference type="Proteomes" id="UP000479710">
    <property type="component" value="Unassembled WGS sequence"/>
</dbReference>
<reference evidence="2 3" key="1">
    <citation type="submission" date="2019-11" db="EMBL/GenBank/DDBJ databases">
        <title>Whole genome sequence of Oryza granulata.</title>
        <authorList>
            <person name="Li W."/>
        </authorList>
    </citation>
    <scope>NUCLEOTIDE SEQUENCE [LARGE SCALE GENOMIC DNA]</scope>
    <source>
        <strain evidence="3">cv. Menghai</strain>
        <tissue evidence="2">Leaf</tissue>
    </source>
</reference>
<evidence type="ECO:0000313" key="3">
    <source>
        <dbReference type="Proteomes" id="UP000479710"/>
    </source>
</evidence>
<gene>
    <name evidence="2" type="ORF">E2562_024502</name>
</gene>
<dbReference type="EMBL" id="SPHZ02000012">
    <property type="protein sequence ID" value="KAF0889437.1"/>
    <property type="molecule type" value="Genomic_DNA"/>
</dbReference>
<feature type="region of interest" description="Disordered" evidence="1">
    <location>
        <begin position="1"/>
        <end position="40"/>
    </location>
</feature>
<evidence type="ECO:0000256" key="1">
    <source>
        <dbReference type="SAM" id="MobiDB-lite"/>
    </source>
</evidence>
<keyword evidence="3" id="KW-1185">Reference proteome</keyword>
<accession>A0A6G1BNU8</accession>
<feature type="non-terminal residue" evidence="2">
    <location>
        <position position="229"/>
    </location>
</feature>
<feature type="compositionally biased region" description="Basic and acidic residues" evidence="1">
    <location>
        <begin position="1"/>
        <end position="29"/>
    </location>
</feature>
<protein>
    <submittedName>
        <fullName evidence="2">Uncharacterized protein</fullName>
    </submittedName>
</protein>
<feature type="compositionally biased region" description="Acidic residues" evidence="1">
    <location>
        <begin position="30"/>
        <end position="40"/>
    </location>
</feature>
<name>A0A6G1BNU8_9ORYZ</name>
<organism evidence="2 3">
    <name type="scientific">Oryza meyeriana var. granulata</name>
    <dbReference type="NCBI Taxonomy" id="110450"/>
    <lineage>
        <taxon>Eukaryota</taxon>
        <taxon>Viridiplantae</taxon>
        <taxon>Streptophyta</taxon>
        <taxon>Embryophyta</taxon>
        <taxon>Tracheophyta</taxon>
        <taxon>Spermatophyta</taxon>
        <taxon>Magnoliopsida</taxon>
        <taxon>Liliopsida</taxon>
        <taxon>Poales</taxon>
        <taxon>Poaceae</taxon>
        <taxon>BOP clade</taxon>
        <taxon>Oryzoideae</taxon>
        <taxon>Oryzeae</taxon>
        <taxon>Oryzinae</taxon>
        <taxon>Oryza</taxon>
        <taxon>Oryza meyeriana</taxon>
    </lineage>
</organism>
<proteinExistence type="predicted"/>
<comment type="caution">
    <text evidence="2">The sequence shown here is derived from an EMBL/GenBank/DDBJ whole genome shotgun (WGS) entry which is preliminary data.</text>
</comment>
<sequence>MEDCCREAVERKNEVTAMQEHEESSRGPDQEDEIDEDADDGAMFLTSESGEILRPTSRSSVKHVSSVISKMSNEKKDLVKEIGFGGLLKLPHLNKLIFLDNINLGPLNIRSGLKPLVAGLTCETMRKMIMAASTIRTCCKLVEQKPQHKTVRRTYSDCQLGQWRNMTTFNSGQSSRPAVQFNTAPVKGKDNNVPLCTTNSSSVNRKNVLQGYLPPNPLSNFIHSMVDGK</sequence>
<evidence type="ECO:0000313" key="2">
    <source>
        <dbReference type="EMBL" id="KAF0889437.1"/>
    </source>
</evidence>